<dbReference type="InterPro" id="IPR024370">
    <property type="entry name" value="PBP_domain"/>
</dbReference>
<dbReference type="SUPFAM" id="SSF53850">
    <property type="entry name" value="Periplasmic binding protein-like II"/>
    <property type="match status" value="1"/>
</dbReference>
<dbReference type="Proteomes" id="UP000183454">
    <property type="component" value="Unassembled WGS sequence"/>
</dbReference>
<sequence>MFRKSFILAIMLIVASPGFAQAARDYINIVGSSTVYPFATVVAETFGKTTGFKTPKIESTGTGGGFKLFCSGIGVAHPDITNASRAIKKSEIDLCEANGVAEVIEVKIGYDGIAIANSKKTAPFQLSRKDLFLALAKNVPDPRGGEKLVPNPYKTWKQVNSKLPNVVIEVLGPPPTSGTRDAFVELAMEGGCKKFDWIAAIEKNDEKQYKAICQTIREDGAYVEAGENDNLILQKLQANPKALGVFGFNFLDQNIDKVQGTIIEGVAPTFDTIADHSYLISRPLFFYVKKAHVGMIPGIKEYLNEFTSEKAWGDNGYLSDRGLVPLPAAERADVAQTVKQLKANIICN</sequence>
<reference evidence="4 5" key="1">
    <citation type="submission" date="2016-10" db="EMBL/GenBank/DDBJ databases">
        <authorList>
            <person name="de Groot N.N."/>
        </authorList>
    </citation>
    <scope>NUCLEOTIDE SEQUENCE [LARGE SCALE GENOMIC DNA]</scope>
    <source>
        <strain evidence="4 5">Nm110</strain>
    </source>
</reference>
<evidence type="ECO:0000259" key="3">
    <source>
        <dbReference type="Pfam" id="PF12849"/>
    </source>
</evidence>
<dbReference type="InterPro" id="IPR050811">
    <property type="entry name" value="Phosphate_ABC_transporter"/>
</dbReference>
<dbReference type="Gene3D" id="3.40.190.10">
    <property type="entry name" value="Periplasmic binding protein-like II"/>
    <property type="match status" value="2"/>
</dbReference>
<dbReference type="PANTHER" id="PTHR30570:SF1">
    <property type="entry name" value="PHOSPHATE-BINDING PROTEIN PSTS"/>
    <property type="match status" value="1"/>
</dbReference>
<evidence type="ECO:0000313" key="5">
    <source>
        <dbReference type="Proteomes" id="UP000183454"/>
    </source>
</evidence>
<proteinExistence type="predicted"/>
<organism evidence="4 5">
    <name type="scientific">Nitrosomonas communis</name>
    <dbReference type="NCBI Taxonomy" id="44574"/>
    <lineage>
        <taxon>Bacteria</taxon>
        <taxon>Pseudomonadati</taxon>
        <taxon>Pseudomonadota</taxon>
        <taxon>Betaproteobacteria</taxon>
        <taxon>Nitrosomonadales</taxon>
        <taxon>Nitrosomonadaceae</taxon>
        <taxon>Nitrosomonas</taxon>
    </lineage>
</organism>
<dbReference type="EMBL" id="FNNH01000001">
    <property type="protein sequence ID" value="SDW01064.1"/>
    <property type="molecule type" value="Genomic_DNA"/>
</dbReference>
<feature type="domain" description="PBP" evidence="3">
    <location>
        <begin position="22"/>
        <end position="309"/>
    </location>
</feature>
<keyword evidence="1 2" id="KW-0732">Signal</keyword>
<accession>A0A1H2Q347</accession>
<dbReference type="PANTHER" id="PTHR30570">
    <property type="entry name" value="PERIPLASMIC PHOSPHATE BINDING COMPONENT OF PHOSPHATE ABC TRANSPORTER"/>
    <property type="match status" value="1"/>
</dbReference>
<feature type="signal peptide" evidence="2">
    <location>
        <begin position="1"/>
        <end position="22"/>
    </location>
</feature>
<protein>
    <submittedName>
        <fullName evidence="4">Phosphate transport system substrate-binding protein</fullName>
    </submittedName>
</protein>
<feature type="chain" id="PRO_5010238155" evidence="2">
    <location>
        <begin position="23"/>
        <end position="348"/>
    </location>
</feature>
<name>A0A1H2Q347_9PROT</name>
<dbReference type="CDD" id="cd13654">
    <property type="entry name" value="PBP2_phosphate_like_2"/>
    <property type="match status" value="1"/>
</dbReference>
<dbReference type="Pfam" id="PF12849">
    <property type="entry name" value="PBP_like_2"/>
    <property type="match status" value="1"/>
</dbReference>
<evidence type="ECO:0000256" key="2">
    <source>
        <dbReference type="SAM" id="SignalP"/>
    </source>
</evidence>
<dbReference type="AlphaFoldDB" id="A0A1H2Q347"/>
<evidence type="ECO:0000313" key="4">
    <source>
        <dbReference type="EMBL" id="SDW01064.1"/>
    </source>
</evidence>
<evidence type="ECO:0000256" key="1">
    <source>
        <dbReference type="ARBA" id="ARBA00022729"/>
    </source>
</evidence>
<gene>
    <name evidence="4" type="ORF">SAMN05421882_1001191</name>
</gene>
<dbReference type="RefSeq" id="WP_074664756.1">
    <property type="nucleotide sequence ID" value="NZ_FNNH01000001.1"/>
</dbReference>